<accession>A0A090NAT3</accession>
<feature type="transmembrane region" description="Helical" evidence="1">
    <location>
        <begin position="92"/>
        <end position="112"/>
    </location>
</feature>
<comment type="caution">
    <text evidence="2">The sequence shown here is derived from an EMBL/GenBank/DDBJ whole genome shotgun (WGS) entry which is preliminary data.</text>
</comment>
<evidence type="ECO:0000256" key="1">
    <source>
        <dbReference type="SAM" id="Phobius"/>
    </source>
</evidence>
<dbReference type="EMBL" id="AXUT01000509">
    <property type="protein sequence ID" value="ESU76479.1"/>
    <property type="molecule type" value="Genomic_DNA"/>
</dbReference>
<name>A0A090NAT3_SHIDY</name>
<evidence type="ECO:0000313" key="2">
    <source>
        <dbReference type="EMBL" id="ESU76479.1"/>
    </source>
</evidence>
<reference evidence="2 3" key="1">
    <citation type="submission" date="2013-10" db="EMBL/GenBank/DDBJ databases">
        <title>Draft genomes and the virulence plasmids of Sd1617 vaccine constructs: WRSd3 and WRSd5.</title>
        <authorList>
            <person name="Aksomboon Vongsawan A."/>
            <person name="Venkatesan M.M."/>
            <person name="Vaisvil B."/>
            <person name="Emel G."/>
            <person name="Kepatral V."/>
            <person name="Sethabutr O."/>
            <person name="Serichantalergs O."/>
            <person name="Mason C."/>
        </authorList>
    </citation>
    <scope>NUCLEOTIDE SEQUENCE [LARGE SCALE GENOMIC DNA]</scope>
    <source>
        <strain evidence="2 3">WRSd3</strain>
    </source>
</reference>
<dbReference type="Pfam" id="PF11143">
    <property type="entry name" value="DUF2919"/>
    <property type="match status" value="1"/>
</dbReference>
<keyword evidence="1" id="KW-0472">Membrane</keyword>
<organism evidence="2 3">
    <name type="scientific">Shigella dysenteriae WRSd3</name>
    <dbReference type="NCBI Taxonomy" id="1401327"/>
    <lineage>
        <taxon>Bacteria</taxon>
        <taxon>Pseudomonadati</taxon>
        <taxon>Pseudomonadota</taxon>
        <taxon>Gammaproteobacteria</taxon>
        <taxon>Enterobacterales</taxon>
        <taxon>Enterobacteriaceae</taxon>
        <taxon>Shigella</taxon>
    </lineage>
</organism>
<feature type="transmembrane region" description="Helical" evidence="1">
    <location>
        <begin position="118"/>
        <end position="138"/>
    </location>
</feature>
<keyword evidence="1" id="KW-0812">Transmembrane</keyword>
<dbReference type="InterPro" id="IPR021318">
    <property type="entry name" value="DUF2919"/>
</dbReference>
<gene>
    <name evidence="2" type="ORF">WRSd3_04293</name>
</gene>
<feature type="transmembrane region" description="Helical" evidence="1">
    <location>
        <begin position="21"/>
        <end position="43"/>
    </location>
</feature>
<proteinExistence type="predicted"/>
<sequence>MKMKSTEFHPIHYDAHGRLRLPLLFWLVLLLQARTWVLFVIAGASREQGTALLNLFYPDHDNFWLGLIPGIPAVLAFLLSGRRATFPRTWRVLYFLLLLAQVVLLCWQPWLWLNGESVSGIGLALVVADIVALIWLLANRRLRACFNEVKE</sequence>
<dbReference type="AlphaFoldDB" id="A0A090NAT3"/>
<feature type="transmembrane region" description="Helical" evidence="1">
    <location>
        <begin position="63"/>
        <end position="80"/>
    </location>
</feature>
<evidence type="ECO:0000313" key="3">
    <source>
        <dbReference type="Proteomes" id="UP000017944"/>
    </source>
</evidence>
<protein>
    <submittedName>
        <fullName evidence="2">COME operon protein 3</fullName>
    </submittedName>
</protein>
<dbReference type="Proteomes" id="UP000017944">
    <property type="component" value="Unassembled WGS sequence"/>
</dbReference>
<keyword evidence="1" id="KW-1133">Transmembrane helix</keyword>
<dbReference type="PATRIC" id="fig|1401327.3.peg.3986"/>